<dbReference type="Proteomes" id="UP000238350">
    <property type="component" value="Unassembled WGS sequence"/>
</dbReference>
<dbReference type="GO" id="GO:0003924">
    <property type="term" value="F:GTPase activity"/>
    <property type="evidence" value="ECO:0007669"/>
    <property type="project" value="InterPro"/>
</dbReference>
<evidence type="ECO:0000256" key="1">
    <source>
        <dbReference type="ARBA" id="ARBA00003481"/>
    </source>
</evidence>
<feature type="domain" description="Miro" evidence="18">
    <location>
        <begin position="1"/>
        <end position="159"/>
    </location>
</feature>
<dbReference type="FunFam" id="3.40.50.300:FF:000553">
    <property type="entry name" value="Mitochondrial Rho GTPase"/>
    <property type="match status" value="1"/>
</dbReference>
<comment type="similarity">
    <text evidence="3 15">Belongs to the mitochondrial Rho GTPase family.</text>
</comment>
<accession>A0A2T0FLR7</accession>
<sequence length="629" mass="70720">MRIVVCGDDGVGKSSLITALVKDRFVPHIEDVLPPLFIPRGNITVTVVDTSAQLSARNTLKSELRQANVLWLVFSDHYTCERISLFWMPFLRSIGVNLPVILCQNKCDADSAEQNDNDDDEVLNIMNEFKEIDSFIRCSAKDKFNVSETFYLCQRAVTYPLAPLFDAKEGQLKPAAVSALRRIFFLCDQDQTEYMTDLEFLQLQFQCFQSSLDQSDIESIHRALLDRSVDPKKPLYIPGKGITCDGFVALAQLYAEQGRHETVWGILRHFHYTDSLCLDERYLCPSVDVPTGSHVELSPNGYRFLVDLFTLFDKDDDGGLSPDELDILFAPTPGFPKLWTDTQFPYSTVRNERGYVTLQGWLAQWSMTAFLNHQTAFAYLAMLGYESKYGAGKLTSAIRITKAAKPRNPRSKIYRNVCYSDRNVFNCFVLGASGSGKSVLLSSFLGRSSSYTYSPTITMQMMVNSVEMPGGKQCYLILEELGELEPAILENPQKLAQCDVLCFCYDSSDPESFSYLTQLREKYRQLDQLPVVYAALKADLDRQQQRTDVQPDRYTTQIGLAAPLHVSAEWPSSLSALFVQLVDAAMRPGPATPQIADMPEEDSVYQVILAIGTTAMAAGVAYLLWRRSL</sequence>
<dbReference type="InterPro" id="IPR027417">
    <property type="entry name" value="P-loop_NTPase"/>
</dbReference>
<comment type="function">
    <text evidence="1 15">Mitochondrial GTPase involved in mitochondrial trafficking. Probably involved in control of anterograde transport of mitochondria and their subcellular distribution.</text>
</comment>
<evidence type="ECO:0000256" key="2">
    <source>
        <dbReference type="ARBA" id="ARBA00004200"/>
    </source>
</evidence>
<dbReference type="Pfam" id="PF08356">
    <property type="entry name" value="EF_assoc_2"/>
    <property type="match status" value="1"/>
</dbReference>
<comment type="caution">
    <text evidence="19">The sequence shown here is derived from an EMBL/GenBank/DDBJ whole genome shotgun (WGS) entry which is preliminary data.</text>
</comment>
<evidence type="ECO:0000256" key="16">
    <source>
        <dbReference type="SAM" id="Phobius"/>
    </source>
</evidence>
<dbReference type="PANTHER" id="PTHR24070">
    <property type="entry name" value="RAS, DI-RAS, AND RHEB FAMILY MEMBERS OF SMALL GTPASE SUPERFAMILY"/>
    <property type="match status" value="1"/>
</dbReference>
<keyword evidence="4 16" id="KW-0812">Transmembrane</keyword>
<keyword evidence="10 15" id="KW-0106">Calcium</keyword>
<dbReference type="GO" id="GO:0005525">
    <property type="term" value="F:GTP binding"/>
    <property type="evidence" value="ECO:0007669"/>
    <property type="project" value="UniProtKB-KW"/>
</dbReference>
<keyword evidence="11 16" id="KW-1133">Transmembrane helix</keyword>
<evidence type="ECO:0000313" key="19">
    <source>
        <dbReference type="EMBL" id="PRT55922.1"/>
    </source>
</evidence>
<dbReference type="SMART" id="SM00175">
    <property type="entry name" value="RAB"/>
    <property type="match status" value="1"/>
</dbReference>
<dbReference type="EMBL" id="NDIQ01000022">
    <property type="protein sequence ID" value="PRT55922.1"/>
    <property type="molecule type" value="Genomic_DNA"/>
</dbReference>
<dbReference type="InterPro" id="IPR001806">
    <property type="entry name" value="Small_GTPase"/>
</dbReference>
<dbReference type="PROSITE" id="PS50222">
    <property type="entry name" value="EF_HAND_2"/>
    <property type="match status" value="1"/>
</dbReference>
<dbReference type="Pfam" id="PF08355">
    <property type="entry name" value="EF_assoc_1"/>
    <property type="match status" value="1"/>
</dbReference>
<dbReference type="SUPFAM" id="SSF47473">
    <property type="entry name" value="EF-hand"/>
    <property type="match status" value="1"/>
</dbReference>
<keyword evidence="8 15" id="KW-1000">Mitochondrion outer membrane</keyword>
<dbReference type="PRINTS" id="PR00449">
    <property type="entry name" value="RASTRNSFRMNG"/>
</dbReference>
<evidence type="ECO:0000256" key="6">
    <source>
        <dbReference type="ARBA" id="ARBA00022737"/>
    </source>
</evidence>
<keyword evidence="6" id="KW-0677">Repeat</keyword>
<name>A0A2T0FLR7_9ASCO</name>
<evidence type="ECO:0000256" key="9">
    <source>
        <dbReference type="ARBA" id="ARBA00022801"/>
    </source>
</evidence>
<dbReference type="InterPro" id="IPR002048">
    <property type="entry name" value="EF_hand_dom"/>
</dbReference>
<protein>
    <recommendedName>
        <fullName evidence="15">Mitochondrial Rho GTPase</fullName>
        <ecNumber evidence="15">3.6.5.-</ecNumber>
    </recommendedName>
</protein>
<dbReference type="CDD" id="cd01892">
    <property type="entry name" value="Miro2"/>
    <property type="match status" value="1"/>
</dbReference>
<keyword evidence="9 15" id="KW-0378">Hydrolase</keyword>
<keyword evidence="12 15" id="KW-0496">Mitochondrion</keyword>
<keyword evidence="13 15" id="KW-0342">GTP-binding</keyword>
<dbReference type="InterPro" id="IPR011992">
    <property type="entry name" value="EF-hand-dom_pair"/>
</dbReference>
<feature type="domain" description="Miro" evidence="18">
    <location>
        <begin position="422"/>
        <end position="587"/>
    </location>
</feature>
<dbReference type="PIRSF" id="PIRSF037488">
    <property type="entry name" value="Mt_Rho_GTPase"/>
    <property type="match status" value="1"/>
</dbReference>
<gene>
    <name evidence="19" type="ORF">B9G98_03542</name>
</gene>
<evidence type="ECO:0000256" key="15">
    <source>
        <dbReference type="PIRNR" id="PIRNR037488"/>
    </source>
</evidence>
<dbReference type="InterPro" id="IPR020849">
    <property type="entry name" value="Small_GTPase_Ras-type"/>
</dbReference>
<dbReference type="AlphaFoldDB" id="A0A2T0FLR7"/>
<dbReference type="OrthoDB" id="10020961at2759"/>
<dbReference type="Pfam" id="PF00071">
    <property type="entry name" value="Ras"/>
    <property type="match status" value="2"/>
</dbReference>
<dbReference type="GO" id="GO:0005741">
    <property type="term" value="C:mitochondrial outer membrane"/>
    <property type="evidence" value="ECO:0007669"/>
    <property type="project" value="UniProtKB-SubCell"/>
</dbReference>
<comment type="subcellular location">
    <subcellularLocation>
        <location evidence="2 15">Mitochondrion outer membrane</location>
        <topology evidence="2 15">Single-pass type IV membrane protein</topology>
    </subcellularLocation>
</comment>
<dbReference type="Gene3D" id="3.40.50.300">
    <property type="entry name" value="P-loop containing nucleotide triphosphate hydrolases"/>
    <property type="match status" value="2"/>
</dbReference>
<dbReference type="SUPFAM" id="SSF52540">
    <property type="entry name" value="P-loop containing nucleoside triphosphate hydrolases"/>
    <property type="match status" value="2"/>
</dbReference>
<dbReference type="GeneID" id="36517290"/>
<dbReference type="InterPro" id="IPR020860">
    <property type="entry name" value="MIRO_dom"/>
</dbReference>
<keyword evidence="5" id="KW-0479">Metal-binding</keyword>
<evidence type="ECO:0000256" key="5">
    <source>
        <dbReference type="ARBA" id="ARBA00022723"/>
    </source>
</evidence>
<dbReference type="STRING" id="45607.A0A2T0FLR7"/>
<keyword evidence="14 15" id="KW-0472">Membrane</keyword>
<evidence type="ECO:0000313" key="20">
    <source>
        <dbReference type="Proteomes" id="UP000238350"/>
    </source>
</evidence>
<dbReference type="GO" id="GO:0007005">
    <property type="term" value="P:mitochondrion organization"/>
    <property type="evidence" value="ECO:0007669"/>
    <property type="project" value="InterPro"/>
</dbReference>
<evidence type="ECO:0000256" key="14">
    <source>
        <dbReference type="ARBA" id="ARBA00023136"/>
    </source>
</evidence>
<dbReference type="GO" id="GO:0005509">
    <property type="term" value="F:calcium ion binding"/>
    <property type="evidence" value="ECO:0007669"/>
    <property type="project" value="InterPro"/>
</dbReference>
<dbReference type="InterPro" id="IPR021181">
    <property type="entry name" value="Miro"/>
</dbReference>
<evidence type="ECO:0000256" key="8">
    <source>
        <dbReference type="ARBA" id="ARBA00022787"/>
    </source>
</evidence>
<evidence type="ECO:0000256" key="4">
    <source>
        <dbReference type="ARBA" id="ARBA00022692"/>
    </source>
</evidence>
<reference evidence="19 20" key="1">
    <citation type="submission" date="2017-04" db="EMBL/GenBank/DDBJ databases">
        <title>Genome sequencing of [Candida] sorbophila.</title>
        <authorList>
            <person name="Ahn J.O."/>
        </authorList>
    </citation>
    <scope>NUCLEOTIDE SEQUENCE [LARGE SCALE GENOMIC DNA]</scope>
    <source>
        <strain evidence="19 20">DS02</strain>
    </source>
</reference>
<dbReference type="SMART" id="SM00174">
    <property type="entry name" value="RHO"/>
    <property type="match status" value="1"/>
</dbReference>
<dbReference type="PROSITE" id="PS51423">
    <property type="entry name" value="MIRO"/>
    <property type="match status" value="2"/>
</dbReference>
<evidence type="ECO:0000256" key="12">
    <source>
        <dbReference type="ARBA" id="ARBA00023128"/>
    </source>
</evidence>
<dbReference type="RefSeq" id="XP_024665867.1">
    <property type="nucleotide sequence ID" value="XM_024810099.1"/>
</dbReference>
<dbReference type="EC" id="3.6.5.-" evidence="15"/>
<evidence type="ECO:0000256" key="10">
    <source>
        <dbReference type="ARBA" id="ARBA00022837"/>
    </source>
</evidence>
<dbReference type="InterPro" id="IPR013567">
    <property type="entry name" value="EF_hand_assoc_2"/>
</dbReference>
<dbReference type="Gene3D" id="1.10.238.10">
    <property type="entry name" value="EF-hand"/>
    <property type="match status" value="2"/>
</dbReference>
<evidence type="ECO:0000256" key="7">
    <source>
        <dbReference type="ARBA" id="ARBA00022741"/>
    </source>
</evidence>
<dbReference type="GO" id="GO:0007165">
    <property type="term" value="P:signal transduction"/>
    <property type="evidence" value="ECO:0007669"/>
    <property type="project" value="InterPro"/>
</dbReference>
<dbReference type="InterPro" id="IPR013566">
    <property type="entry name" value="EF_hand_assoc_1"/>
</dbReference>
<evidence type="ECO:0000256" key="3">
    <source>
        <dbReference type="ARBA" id="ARBA00007981"/>
    </source>
</evidence>
<evidence type="ECO:0000256" key="11">
    <source>
        <dbReference type="ARBA" id="ARBA00022989"/>
    </source>
</evidence>
<keyword evidence="7 15" id="KW-0547">Nucleotide-binding</keyword>
<feature type="transmembrane region" description="Helical" evidence="16">
    <location>
        <begin position="604"/>
        <end position="625"/>
    </location>
</feature>
<organism evidence="19 20">
    <name type="scientific">Wickerhamiella sorbophila</name>
    <dbReference type="NCBI Taxonomy" id="45607"/>
    <lineage>
        <taxon>Eukaryota</taxon>
        <taxon>Fungi</taxon>
        <taxon>Dikarya</taxon>
        <taxon>Ascomycota</taxon>
        <taxon>Saccharomycotina</taxon>
        <taxon>Dipodascomycetes</taxon>
        <taxon>Dipodascales</taxon>
        <taxon>Trichomonascaceae</taxon>
        <taxon>Wickerhamiella</taxon>
    </lineage>
</organism>
<feature type="domain" description="EF-hand" evidence="17">
    <location>
        <begin position="300"/>
        <end position="335"/>
    </location>
</feature>
<evidence type="ECO:0000256" key="13">
    <source>
        <dbReference type="ARBA" id="ARBA00023134"/>
    </source>
</evidence>
<evidence type="ECO:0000259" key="18">
    <source>
        <dbReference type="PROSITE" id="PS51423"/>
    </source>
</evidence>
<proteinExistence type="inferred from homology"/>
<keyword evidence="20" id="KW-1185">Reference proteome</keyword>
<dbReference type="SMART" id="SM00173">
    <property type="entry name" value="RAS"/>
    <property type="match status" value="1"/>
</dbReference>
<evidence type="ECO:0000259" key="17">
    <source>
        <dbReference type="PROSITE" id="PS50222"/>
    </source>
</evidence>